<keyword evidence="2" id="KW-1185">Reference proteome</keyword>
<sequence>MSCAYLSDGLPGLWGQTYGGAGTLRLEQRALSGNCYFRVAARQYPGNKAFGRQFTAVAPIERNSFRKELAGNCYARNKSVWSGPLVTWVTLSQPPS</sequence>
<accession>A0A919S6V9</accession>
<comment type="caution">
    <text evidence="1">The sequence shown here is derived from an EMBL/GenBank/DDBJ whole genome shotgun (WGS) entry which is preliminary data.</text>
</comment>
<dbReference type="AlphaFoldDB" id="A0A919S6V9"/>
<evidence type="ECO:0000313" key="2">
    <source>
        <dbReference type="Proteomes" id="UP000681340"/>
    </source>
</evidence>
<organism evidence="1 2">
    <name type="scientific">Actinoplanes auranticolor</name>
    <dbReference type="NCBI Taxonomy" id="47988"/>
    <lineage>
        <taxon>Bacteria</taxon>
        <taxon>Bacillati</taxon>
        <taxon>Actinomycetota</taxon>
        <taxon>Actinomycetes</taxon>
        <taxon>Micromonosporales</taxon>
        <taxon>Micromonosporaceae</taxon>
        <taxon>Actinoplanes</taxon>
    </lineage>
</organism>
<evidence type="ECO:0000313" key="1">
    <source>
        <dbReference type="EMBL" id="GIM66089.1"/>
    </source>
</evidence>
<reference evidence="1" key="1">
    <citation type="submission" date="2021-03" db="EMBL/GenBank/DDBJ databases">
        <title>Whole genome shotgun sequence of Actinoplanes auranticolor NBRC 12245.</title>
        <authorList>
            <person name="Komaki H."/>
            <person name="Tamura T."/>
        </authorList>
    </citation>
    <scope>NUCLEOTIDE SEQUENCE</scope>
    <source>
        <strain evidence="1">NBRC 12245</strain>
    </source>
</reference>
<name>A0A919S6V9_9ACTN</name>
<dbReference type="Proteomes" id="UP000681340">
    <property type="component" value="Unassembled WGS sequence"/>
</dbReference>
<gene>
    <name evidence="1" type="ORF">Aau02nite_21620</name>
</gene>
<proteinExistence type="predicted"/>
<dbReference type="EMBL" id="BOQL01000018">
    <property type="protein sequence ID" value="GIM66089.1"/>
    <property type="molecule type" value="Genomic_DNA"/>
</dbReference>
<protein>
    <submittedName>
        <fullName evidence="1">Uncharacterized protein</fullName>
    </submittedName>
</protein>